<dbReference type="AlphaFoldDB" id="A0AAD6GG89"/>
<comment type="caution">
    <text evidence="1">The sequence shown here is derived from an EMBL/GenBank/DDBJ whole genome shotgun (WGS) entry which is preliminary data.</text>
</comment>
<dbReference type="EMBL" id="JAQIZZ010000005">
    <property type="protein sequence ID" value="KAJ5541051.1"/>
    <property type="molecule type" value="Genomic_DNA"/>
</dbReference>
<protein>
    <submittedName>
        <fullName evidence="1">Uncharacterized protein</fullName>
    </submittedName>
</protein>
<accession>A0AAD6GG89</accession>
<evidence type="ECO:0000313" key="2">
    <source>
        <dbReference type="Proteomes" id="UP001220324"/>
    </source>
</evidence>
<evidence type="ECO:0000313" key="1">
    <source>
        <dbReference type="EMBL" id="KAJ5541051.1"/>
    </source>
</evidence>
<keyword evidence="2" id="KW-1185">Reference proteome</keyword>
<proteinExistence type="predicted"/>
<gene>
    <name evidence="1" type="ORF">N7494_006127</name>
</gene>
<dbReference type="Proteomes" id="UP001220324">
    <property type="component" value="Unassembled WGS sequence"/>
</dbReference>
<name>A0AAD6GG89_9EURO</name>
<organism evidence="1 2">
    <name type="scientific">Penicillium frequentans</name>
    <dbReference type="NCBI Taxonomy" id="3151616"/>
    <lineage>
        <taxon>Eukaryota</taxon>
        <taxon>Fungi</taxon>
        <taxon>Dikarya</taxon>
        <taxon>Ascomycota</taxon>
        <taxon>Pezizomycotina</taxon>
        <taxon>Eurotiomycetes</taxon>
        <taxon>Eurotiomycetidae</taxon>
        <taxon>Eurotiales</taxon>
        <taxon>Aspergillaceae</taxon>
        <taxon>Penicillium</taxon>
    </lineage>
</organism>
<sequence length="143" mass="16268">MNRFIEDNEVDAEGRFVFVDTLDDYYSEASEAPMEVDSNPNSPFFHQTPQECYELLLKLRDDTESEIITHYFAIMDERSTQDDTVLLVCASVDLDAENELSIQTIRASFQASVFALMLYETGHSSVGEDEERAERAGDSVYRG</sequence>
<reference evidence="1 2" key="1">
    <citation type="journal article" date="2023" name="IMA Fungus">
        <title>Comparative genomic study of the Penicillium genus elucidates a diverse pangenome and 15 lateral gene transfer events.</title>
        <authorList>
            <person name="Petersen C."/>
            <person name="Sorensen T."/>
            <person name="Nielsen M.R."/>
            <person name="Sondergaard T.E."/>
            <person name="Sorensen J.L."/>
            <person name="Fitzpatrick D.A."/>
            <person name="Frisvad J.C."/>
            <person name="Nielsen K.L."/>
        </authorList>
    </citation>
    <scope>NUCLEOTIDE SEQUENCE [LARGE SCALE GENOMIC DNA]</scope>
    <source>
        <strain evidence="1 2">IBT 35679</strain>
    </source>
</reference>